<proteinExistence type="predicted"/>
<sequence>MNMPRQLRSTRVSAMEGVGVSRDRNPTGLNLSLPPNTTIVSADGHWAVADDIWFAHAPAHIRDRLPRIWYDENLQLWNIGIGGKGLYNAAGADVIKSFEDRAGAHALRERLADLDADGVEKEIVFPQVLQAYFHHADYEAREWIFRIYNDYLADLGRQSLGRFCGVGVPNFWDPDKAADSIQHIKDIGLKTYMIPINPGRHEDGAPIIYASKRMAPFWSAAEKAGLPISYHIGESLGFAGPGGLAIQGMINFTPFRRSFAELVFGGILDRHPGLRVVFAEAGINWVPGVLQDAEMFFDTYEPLLDPRIAHRPTHYWQQHCHATFIADKVGLEMIDYIGVENVMWSTDYPHNEGTLGYASPIVEALLAAVPPDDASKILGGNAIRVFGLN</sequence>
<protein>
    <submittedName>
        <fullName evidence="4">Amidohydrolase 2</fullName>
    </submittedName>
</protein>
<evidence type="ECO:0000313" key="4">
    <source>
        <dbReference type="EMBL" id="ABQ67980.1"/>
    </source>
</evidence>
<dbReference type="GO" id="GO:0019748">
    <property type="term" value="P:secondary metabolic process"/>
    <property type="evidence" value="ECO:0007669"/>
    <property type="project" value="TreeGrafter"/>
</dbReference>
<dbReference type="GO" id="GO:0005737">
    <property type="term" value="C:cytoplasm"/>
    <property type="evidence" value="ECO:0007669"/>
    <property type="project" value="TreeGrafter"/>
</dbReference>
<dbReference type="Proteomes" id="UP000001989">
    <property type="component" value="Chromosome"/>
</dbReference>
<reference evidence="4 5" key="1">
    <citation type="journal article" date="2010" name="J. Bacteriol.">
        <title>Genome sequence of the dioxin-mineralizing bacterium Sphingomonas wittichii RW1.</title>
        <authorList>
            <person name="Miller T.R."/>
            <person name="Delcher A.L."/>
            <person name="Salzberg S.L."/>
            <person name="Saunders E."/>
            <person name="Detter J.C."/>
            <person name="Halden R.U."/>
        </authorList>
    </citation>
    <scope>NUCLEOTIDE SEQUENCE [LARGE SCALE GENOMIC DNA]</scope>
    <source>
        <strain evidence="5">DSM 6014 / CCUG 31198 / JCM 15750 / NBRC 105917 / EY 4224 / RW1</strain>
    </source>
</reference>
<dbReference type="PANTHER" id="PTHR21240:SF28">
    <property type="entry name" value="ISO-OROTATE DECARBOXYLASE (EUROFUNG)"/>
    <property type="match status" value="1"/>
</dbReference>
<feature type="domain" description="Amidohydrolase-related" evidence="3">
    <location>
        <begin position="104"/>
        <end position="388"/>
    </location>
</feature>
<keyword evidence="5" id="KW-1185">Reference proteome</keyword>
<keyword evidence="1" id="KW-0456">Lyase</keyword>
<dbReference type="GO" id="GO:0016787">
    <property type="term" value="F:hydrolase activity"/>
    <property type="evidence" value="ECO:0007669"/>
    <property type="project" value="InterPro"/>
</dbReference>
<dbReference type="InterPro" id="IPR006680">
    <property type="entry name" value="Amidohydro-rel"/>
</dbReference>
<name>A0A9J9HAD0_RHIWR</name>
<feature type="region of interest" description="Disordered" evidence="2">
    <location>
        <begin position="1"/>
        <end position="27"/>
    </location>
</feature>
<evidence type="ECO:0000313" key="5">
    <source>
        <dbReference type="Proteomes" id="UP000001989"/>
    </source>
</evidence>
<dbReference type="Gene3D" id="3.20.20.140">
    <property type="entry name" value="Metal-dependent hydrolases"/>
    <property type="match status" value="1"/>
</dbReference>
<dbReference type="Pfam" id="PF04909">
    <property type="entry name" value="Amidohydro_2"/>
    <property type="match status" value="1"/>
</dbReference>
<accession>A0A9J9HAD0</accession>
<dbReference type="PANTHER" id="PTHR21240">
    <property type="entry name" value="2-AMINO-3-CARBOXYLMUCONATE-6-SEMIALDEHYDE DECARBOXYLASE"/>
    <property type="match status" value="1"/>
</dbReference>
<evidence type="ECO:0000259" key="3">
    <source>
        <dbReference type="Pfam" id="PF04909"/>
    </source>
</evidence>
<gene>
    <name evidence="4" type="ordered locus">Swit_1617</name>
</gene>
<dbReference type="SUPFAM" id="SSF51556">
    <property type="entry name" value="Metallo-dependent hydrolases"/>
    <property type="match status" value="1"/>
</dbReference>
<dbReference type="EMBL" id="CP000699">
    <property type="protein sequence ID" value="ABQ67980.1"/>
    <property type="molecule type" value="Genomic_DNA"/>
</dbReference>
<organism evidence="4 5">
    <name type="scientific">Rhizorhabdus wittichii (strain DSM 6014 / CCUG 31198 / JCM 15750 / NBRC 105917 / EY 4224 / RW1)</name>
    <name type="common">Sphingomonas wittichii</name>
    <dbReference type="NCBI Taxonomy" id="392499"/>
    <lineage>
        <taxon>Bacteria</taxon>
        <taxon>Pseudomonadati</taxon>
        <taxon>Pseudomonadota</taxon>
        <taxon>Alphaproteobacteria</taxon>
        <taxon>Sphingomonadales</taxon>
        <taxon>Sphingomonadaceae</taxon>
        <taxon>Rhizorhabdus</taxon>
    </lineage>
</organism>
<dbReference type="KEGG" id="swi:Swit_1617"/>
<dbReference type="GO" id="GO:0016831">
    <property type="term" value="F:carboxy-lyase activity"/>
    <property type="evidence" value="ECO:0007669"/>
    <property type="project" value="InterPro"/>
</dbReference>
<dbReference type="InterPro" id="IPR032465">
    <property type="entry name" value="ACMSD"/>
</dbReference>
<evidence type="ECO:0000256" key="1">
    <source>
        <dbReference type="ARBA" id="ARBA00023239"/>
    </source>
</evidence>
<dbReference type="InterPro" id="IPR032466">
    <property type="entry name" value="Metal_Hydrolase"/>
</dbReference>
<dbReference type="AlphaFoldDB" id="A0A9J9HAD0"/>
<evidence type="ECO:0000256" key="2">
    <source>
        <dbReference type="SAM" id="MobiDB-lite"/>
    </source>
</evidence>